<gene>
    <name evidence="1" type="ORF">DWX41_19720</name>
</gene>
<evidence type="ECO:0000313" key="2">
    <source>
        <dbReference type="Proteomes" id="UP000261111"/>
    </source>
</evidence>
<proteinExistence type="predicted"/>
<protein>
    <recommendedName>
        <fullName evidence="3">4-hydroxythreonine-4-phosphate dehydrogenase</fullName>
    </recommendedName>
</protein>
<accession>A0A3E2WIL6</accession>
<evidence type="ECO:0008006" key="3">
    <source>
        <dbReference type="Google" id="ProtNLM"/>
    </source>
</evidence>
<dbReference type="AlphaFoldDB" id="A0A3E2WIL6"/>
<reference evidence="1 2" key="1">
    <citation type="submission" date="2018-08" db="EMBL/GenBank/DDBJ databases">
        <title>A genome reference for cultivated species of the human gut microbiota.</title>
        <authorList>
            <person name="Zou Y."/>
            <person name="Xue W."/>
            <person name="Luo G."/>
        </authorList>
    </citation>
    <scope>NUCLEOTIDE SEQUENCE [LARGE SCALE GENOMIC DNA]</scope>
    <source>
        <strain evidence="1 2">AF19-21</strain>
    </source>
</reference>
<organism evidence="1 2">
    <name type="scientific">Hungatella hathewayi</name>
    <dbReference type="NCBI Taxonomy" id="154046"/>
    <lineage>
        <taxon>Bacteria</taxon>
        <taxon>Bacillati</taxon>
        <taxon>Bacillota</taxon>
        <taxon>Clostridia</taxon>
        <taxon>Lachnospirales</taxon>
        <taxon>Lachnospiraceae</taxon>
        <taxon>Hungatella</taxon>
    </lineage>
</organism>
<dbReference type="Proteomes" id="UP000261111">
    <property type="component" value="Unassembled WGS sequence"/>
</dbReference>
<comment type="caution">
    <text evidence="1">The sequence shown here is derived from an EMBL/GenBank/DDBJ whole genome shotgun (WGS) entry which is preliminary data.</text>
</comment>
<dbReference type="EMBL" id="QVIA01000029">
    <property type="protein sequence ID" value="RGC26154.1"/>
    <property type="molecule type" value="Genomic_DNA"/>
</dbReference>
<name>A0A3E2WIL6_9FIRM</name>
<evidence type="ECO:0000313" key="1">
    <source>
        <dbReference type="EMBL" id="RGC26154.1"/>
    </source>
</evidence>
<sequence length="224" mass="25260">MLDKIIIMLTHNDKTVPNAIELFEENSDLPIQYWGFKDVGMERDKMKLLCTKMRDAGKTSFLEVVSYTEEECMRGAEIAVDCGFDYLLGTLYYDSVAHYIKEHNLKYCPFAGKVSGSPSILEGTLEEMLAQEADFADKGVFGTDILGYRYIDGDPNVLSAEYIKYAKRPVVLAGSIGSVERIMLVKEMNPWTFTMGSALFTENFVNGGSFRENLMFIVDLLKTL</sequence>